<dbReference type="PANTHER" id="PTHR46566">
    <property type="entry name" value="1-PHOSPHOFRUCTOKINASE-RELATED"/>
    <property type="match status" value="1"/>
</dbReference>
<dbReference type="Proteomes" id="UP001596055">
    <property type="component" value="Unassembled WGS sequence"/>
</dbReference>
<feature type="domain" description="Carbohydrate kinase PfkB" evidence="7">
    <location>
        <begin position="20"/>
        <end position="296"/>
    </location>
</feature>
<dbReference type="EMBL" id="JBHSNL010000001">
    <property type="protein sequence ID" value="MFC5543594.1"/>
    <property type="molecule type" value="Genomic_DNA"/>
</dbReference>
<keyword evidence="3" id="KW-0547">Nucleotide-binding</keyword>
<dbReference type="PANTHER" id="PTHR46566:SF2">
    <property type="entry name" value="ATP-DEPENDENT 6-PHOSPHOFRUCTOKINASE ISOZYME 2"/>
    <property type="match status" value="1"/>
</dbReference>
<dbReference type="SUPFAM" id="SSF53613">
    <property type="entry name" value="Ribokinase-like"/>
    <property type="match status" value="1"/>
</dbReference>
<accession>A0ABW0RH56</accession>
<evidence type="ECO:0000256" key="3">
    <source>
        <dbReference type="ARBA" id="ARBA00022741"/>
    </source>
</evidence>
<dbReference type="InterPro" id="IPR002173">
    <property type="entry name" value="Carboh/pur_kinase_PfkB_CS"/>
</dbReference>
<dbReference type="Pfam" id="PF00294">
    <property type="entry name" value="PfkB"/>
    <property type="match status" value="1"/>
</dbReference>
<dbReference type="InterPro" id="IPR017583">
    <property type="entry name" value="Tagatose/fructose_Pkinase"/>
</dbReference>
<comment type="similarity">
    <text evidence="1 6">Belongs to the carbohydrate kinase PfkB family.</text>
</comment>
<organism evidence="8 9">
    <name type="scientific">Marinobacter koreensis</name>
    <dbReference type="NCBI Taxonomy" id="335974"/>
    <lineage>
        <taxon>Bacteria</taxon>
        <taxon>Pseudomonadati</taxon>
        <taxon>Pseudomonadota</taxon>
        <taxon>Gammaproteobacteria</taxon>
        <taxon>Pseudomonadales</taxon>
        <taxon>Marinobacteraceae</taxon>
        <taxon>Marinobacter</taxon>
    </lineage>
</organism>
<comment type="caution">
    <text evidence="8">The sequence shown here is derived from an EMBL/GenBank/DDBJ whole genome shotgun (WGS) entry which is preliminary data.</text>
</comment>
<dbReference type="PIRSF" id="PIRSF000535">
    <property type="entry name" value="1PFK/6PFK/LacC"/>
    <property type="match status" value="1"/>
</dbReference>
<proteinExistence type="inferred from homology"/>
<dbReference type="PROSITE" id="PS00584">
    <property type="entry name" value="PFKB_KINASES_2"/>
    <property type="match status" value="1"/>
</dbReference>
<sequence length="317" mass="34115">MDSPGRLPVSVLSINPAVDITYEIPRLIPDQKVHASESRYDPGGNGINVGRGLKRLGVQACTFCVVAGEIGRFLRHQLDTQLDQMSYLEVEGETRINGTILESVTGSQFEVSGLGPDVSTSEWQHLLDRFVTHCDDGFGVITGSLQRSLPTTLYAEAVRRVRAAGGKAVVDSHDELLRNAIDAQPFLIKPNRFELEHLIGRSLTDEQAIVREARRLQERGVTWVCVSLGAEGALLVTESVVLKGEAPSVTVASTVGAGDSMVAGMTALLAQGAPAEEALREGIACSTATVMQPGTELFDRETVDRLRGEVRVTPLSL</sequence>
<gene>
    <name evidence="8" type="ORF">ACFPQA_00865</name>
</gene>
<protein>
    <recommendedName>
        <fullName evidence="6">Phosphofructokinase</fullName>
    </recommendedName>
</protein>
<dbReference type="CDD" id="cd01164">
    <property type="entry name" value="FruK_PfkB_like"/>
    <property type="match status" value="1"/>
</dbReference>
<evidence type="ECO:0000256" key="1">
    <source>
        <dbReference type="ARBA" id="ARBA00010688"/>
    </source>
</evidence>
<evidence type="ECO:0000256" key="6">
    <source>
        <dbReference type="PIRNR" id="PIRNR000535"/>
    </source>
</evidence>
<keyword evidence="2 6" id="KW-0808">Transferase</keyword>
<reference evidence="9" key="1">
    <citation type="journal article" date="2019" name="Int. J. Syst. Evol. Microbiol.">
        <title>The Global Catalogue of Microorganisms (GCM) 10K type strain sequencing project: providing services to taxonomists for standard genome sequencing and annotation.</title>
        <authorList>
            <consortium name="The Broad Institute Genomics Platform"/>
            <consortium name="The Broad Institute Genome Sequencing Center for Infectious Disease"/>
            <person name="Wu L."/>
            <person name="Ma J."/>
        </authorList>
    </citation>
    <scope>NUCLEOTIDE SEQUENCE [LARGE SCALE GENOMIC DNA]</scope>
    <source>
        <strain evidence="9">CGMCC 4.1799</strain>
    </source>
</reference>
<evidence type="ECO:0000313" key="9">
    <source>
        <dbReference type="Proteomes" id="UP001596055"/>
    </source>
</evidence>
<evidence type="ECO:0000256" key="2">
    <source>
        <dbReference type="ARBA" id="ARBA00022679"/>
    </source>
</evidence>
<dbReference type="NCBIfam" id="TIGR03168">
    <property type="entry name" value="1-PFK"/>
    <property type="match status" value="1"/>
</dbReference>
<keyword evidence="5" id="KW-0067">ATP-binding</keyword>
<evidence type="ECO:0000313" key="8">
    <source>
        <dbReference type="EMBL" id="MFC5543594.1"/>
    </source>
</evidence>
<keyword evidence="9" id="KW-1185">Reference proteome</keyword>
<evidence type="ECO:0000256" key="5">
    <source>
        <dbReference type="ARBA" id="ARBA00022840"/>
    </source>
</evidence>
<evidence type="ECO:0000256" key="4">
    <source>
        <dbReference type="ARBA" id="ARBA00022777"/>
    </source>
</evidence>
<dbReference type="RefSeq" id="WP_248157281.1">
    <property type="nucleotide sequence ID" value="NZ_JAKZAJ010000003.1"/>
</dbReference>
<dbReference type="InterPro" id="IPR011611">
    <property type="entry name" value="PfkB_dom"/>
</dbReference>
<keyword evidence="4" id="KW-0418">Kinase</keyword>
<evidence type="ECO:0000259" key="7">
    <source>
        <dbReference type="Pfam" id="PF00294"/>
    </source>
</evidence>
<name>A0ABW0RH56_9GAMM</name>
<dbReference type="InterPro" id="IPR029056">
    <property type="entry name" value="Ribokinase-like"/>
</dbReference>
<dbReference type="Gene3D" id="3.40.1190.20">
    <property type="match status" value="1"/>
</dbReference>